<evidence type="ECO:0000259" key="2">
    <source>
        <dbReference type="PROSITE" id="PS50404"/>
    </source>
</evidence>
<dbReference type="Gene3D" id="1.20.1050.10">
    <property type="match status" value="1"/>
</dbReference>
<dbReference type="EMBL" id="CAVMBE010000015">
    <property type="protein sequence ID" value="CAK3948151.1"/>
    <property type="molecule type" value="Genomic_DNA"/>
</dbReference>
<feature type="domain" description="GST N-terminal" evidence="2">
    <location>
        <begin position="1"/>
        <end position="90"/>
    </location>
</feature>
<keyword evidence="5" id="KW-1185">Reference proteome</keyword>
<dbReference type="Pfam" id="PF13409">
    <property type="entry name" value="GST_N_2"/>
    <property type="match status" value="1"/>
</dbReference>
<accession>A0AAI8YWE1</accession>
<dbReference type="SUPFAM" id="SSF47616">
    <property type="entry name" value="GST C-terminal domain-like"/>
    <property type="match status" value="1"/>
</dbReference>
<dbReference type="InterPro" id="IPR004046">
    <property type="entry name" value="GST_C"/>
</dbReference>
<dbReference type="InterPro" id="IPR040079">
    <property type="entry name" value="Glutathione_S-Trfase"/>
</dbReference>
<comment type="similarity">
    <text evidence="1">Belongs to the GST superfamily.</text>
</comment>
<dbReference type="SUPFAM" id="SSF52833">
    <property type="entry name" value="Thioredoxin-like"/>
    <property type="match status" value="1"/>
</dbReference>
<evidence type="ECO:0000256" key="1">
    <source>
        <dbReference type="ARBA" id="ARBA00007409"/>
    </source>
</evidence>
<reference evidence="4" key="1">
    <citation type="submission" date="2023-11" db="EMBL/GenBank/DDBJ databases">
        <authorList>
            <person name="Alioto T."/>
            <person name="Alioto T."/>
            <person name="Gomez Garrido J."/>
        </authorList>
    </citation>
    <scope>NUCLEOTIDE SEQUENCE</scope>
</reference>
<evidence type="ECO:0000313" key="5">
    <source>
        <dbReference type="Proteomes" id="UP001296104"/>
    </source>
</evidence>
<dbReference type="SFLD" id="SFLDS00019">
    <property type="entry name" value="Glutathione_Transferase_(cytos"/>
    <property type="match status" value="1"/>
</dbReference>
<evidence type="ECO:0000313" key="4">
    <source>
        <dbReference type="EMBL" id="CAK3948151.1"/>
    </source>
</evidence>
<dbReference type="InterPro" id="IPR010987">
    <property type="entry name" value="Glutathione-S-Trfase_C-like"/>
</dbReference>
<evidence type="ECO:0000259" key="3">
    <source>
        <dbReference type="PROSITE" id="PS50405"/>
    </source>
</evidence>
<name>A0AAI8YWE1_9PEZI</name>
<dbReference type="PANTHER" id="PTHR44051:SF9">
    <property type="entry name" value="GLUTATHIONE S-TRANSFERASE 1"/>
    <property type="match status" value="1"/>
</dbReference>
<dbReference type="Gene3D" id="3.40.30.10">
    <property type="entry name" value="Glutaredoxin"/>
    <property type="match status" value="1"/>
</dbReference>
<dbReference type="SFLD" id="SFLDG00358">
    <property type="entry name" value="Main_(cytGST)"/>
    <property type="match status" value="1"/>
</dbReference>
<dbReference type="CDD" id="cd03046">
    <property type="entry name" value="GST_N_GTT1_like"/>
    <property type="match status" value="1"/>
</dbReference>
<dbReference type="PANTHER" id="PTHR44051">
    <property type="entry name" value="GLUTATHIONE S-TRANSFERASE-RELATED"/>
    <property type="match status" value="1"/>
</dbReference>
<organism evidence="4 5">
    <name type="scientific">Lecanosticta acicola</name>
    <dbReference type="NCBI Taxonomy" id="111012"/>
    <lineage>
        <taxon>Eukaryota</taxon>
        <taxon>Fungi</taxon>
        <taxon>Dikarya</taxon>
        <taxon>Ascomycota</taxon>
        <taxon>Pezizomycotina</taxon>
        <taxon>Dothideomycetes</taxon>
        <taxon>Dothideomycetidae</taxon>
        <taxon>Mycosphaerellales</taxon>
        <taxon>Mycosphaerellaceae</taxon>
        <taxon>Lecanosticta</taxon>
    </lineage>
</organism>
<dbReference type="InterPro" id="IPR036282">
    <property type="entry name" value="Glutathione-S-Trfase_C_sf"/>
</dbReference>
<dbReference type="AlphaFoldDB" id="A0AAI8YWE1"/>
<dbReference type="PROSITE" id="PS50404">
    <property type="entry name" value="GST_NTER"/>
    <property type="match status" value="1"/>
</dbReference>
<dbReference type="Proteomes" id="UP001296104">
    <property type="component" value="Unassembled WGS sequence"/>
</dbReference>
<proteinExistence type="inferred from homology"/>
<protein>
    <submittedName>
        <fullName evidence="4">Glutathione S-transferase</fullName>
    </submittedName>
</protein>
<comment type="caution">
    <text evidence="4">The sequence shown here is derived from an EMBL/GenBank/DDBJ whole genome shotgun (WGS) entry which is preliminary data.</text>
</comment>
<sequence>MTLIVHHLGHSQSDRIVWLCEELGLQYTLKKYDRSPVLAPPEFKALHPIGAAPVIEDTLPNSGDKEGKKIKLAETQACVEWICNKHGHGRLLVSPHEENYADFLYWYHITNGTLQPSVGRLMAMQLAGIPAGNETLKRYEAKIYQVLGLVDERLGRSTCLAGEELTVADIMIIFSLTTMREFCPFDLSNYKNILSYIQKIVKRPAYQSYLQKGDPDIAIHNYVQGPPPPKHPALAGHK</sequence>
<feature type="domain" description="GST C-terminal" evidence="3">
    <location>
        <begin position="96"/>
        <end position="219"/>
    </location>
</feature>
<dbReference type="InterPro" id="IPR004045">
    <property type="entry name" value="Glutathione_S-Trfase_N"/>
</dbReference>
<dbReference type="PROSITE" id="PS50405">
    <property type="entry name" value="GST_CTER"/>
    <property type="match status" value="1"/>
</dbReference>
<dbReference type="InterPro" id="IPR036249">
    <property type="entry name" value="Thioredoxin-like_sf"/>
</dbReference>
<dbReference type="Pfam" id="PF00043">
    <property type="entry name" value="GST_C"/>
    <property type="match status" value="1"/>
</dbReference>
<gene>
    <name evidence="4" type="ORF">LECACI_7A003220</name>
</gene>